<comment type="caution">
    <text evidence="2">The sequence shown here is derived from an EMBL/GenBank/DDBJ whole genome shotgun (WGS) entry which is preliminary data.</text>
</comment>
<dbReference type="Gene3D" id="1.10.260.40">
    <property type="entry name" value="lambda repressor-like DNA-binding domains"/>
    <property type="match status" value="1"/>
</dbReference>
<dbReference type="InterPro" id="IPR010982">
    <property type="entry name" value="Lambda_DNA-bd_dom_sf"/>
</dbReference>
<dbReference type="InterPro" id="IPR001387">
    <property type="entry name" value="Cro/C1-type_HTH"/>
</dbReference>
<proteinExistence type="predicted"/>
<organism evidence="2 3">
    <name type="scientific">Neobacillus cucumis</name>
    <dbReference type="NCBI Taxonomy" id="1740721"/>
    <lineage>
        <taxon>Bacteria</taxon>
        <taxon>Bacillati</taxon>
        <taxon>Bacillota</taxon>
        <taxon>Bacilli</taxon>
        <taxon>Bacillales</taxon>
        <taxon>Bacillaceae</taxon>
        <taxon>Neobacillus</taxon>
    </lineage>
</organism>
<dbReference type="EMBL" id="PGVE01000048">
    <property type="protein sequence ID" value="PLS04049.1"/>
    <property type="molecule type" value="Genomic_DNA"/>
</dbReference>
<feature type="domain" description="HTH cro/C1-type" evidence="1">
    <location>
        <begin position="15"/>
        <end position="82"/>
    </location>
</feature>
<evidence type="ECO:0000259" key="1">
    <source>
        <dbReference type="Pfam" id="PF13443"/>
    </source>
</evidence>
<protein>
    <submittedName>
        <fullName evidence="2">XRE family transcriptional regulator</fullName>
    </submittedName>
</protein>
<name>A0A2N5HEU0_9BACI</name>
<reference evidence="2 3" key="1">
    <citation type="submission" date="2017-11" db="EMBL/GenBank/DDBJ databases">
        <title>Comparitive Functional Genomics of Dry Heat Resistant strains isolated from the Viking Spacecraft.</title>
        <authorList>
            <person name="Seuylemezian A."/>
            <person name="Cooper K."/>
            <person name="Vaishampayan P."/>
        </authorList>
    </citation>
    <scope>NUCLEOTIDE SEQUENCE [LARGE SCALE GENOMIC DNA]</scope>
    <source>
        <strain evidence="2 3">V32-6</strain>
    </source>
</reference>
<dbReference type="OrthoDB" id="2456072at2"/>
<accession>A0A2N5HEU0</accession>
<dbReference type="Pfam" id="PF13443">
    <property type="entry name" value="HTH_26"/>
    <property type="match status" value="1"/>
</dbReference>
<sequence>MKGEIFVVLRAKSELKKILDERGLSIRKLAEMTKYENGEGIKFETLRRLYNDDTKQYQRDTIGRVCEVLKIEIKDLLVLIDEEDKQKGDTE</sequence>
<dbReference type="Proteomes" id="UP000234950">
    <property type="component" value="Unassembled WGS sequence"/>
</dbReference>
<gene>
    <name evidence="2" type="ORF">CVD27_12890</name>
</gene>
<evidence type="ECO:0000313" key="2">
    <source>
        <dbReference type="EMBL" id="PLS04049.1"/>
    </source>
</evidence>
<dbReference type="AlphaFoldDB" id="A0A2N5HEU0"/>
<dbReference type="SUPFAM" id="SSF47413">
    <property type="entry name" value="lambda repressor-like DNA-binding domains"/>
    <property type="match status" value="1"/>
</dbReference>
<evidence type="ECO:0000313" key="3">
    <source>
        <dbReference type="Proteomes" id="UP000234950"/>
    </source>
</evidence>
<keyword evidence="3" id="KW-1185">Reference proteome</keyword>
<dbReference type="GO" id="GO:0003677">
    <property type="term" value="F:DNA binding"/>
    <property type="evidence" value="ECO:0007669"/>
    <property type="project" value="InterPro"/>
</dbReference>